<gene>
    <name evidence="2" type="ORF">LCGC14_2918350</name>
</gene>
<dbReference type="EMBL" id="LAZR01057931">
    <property type="protein sequence ID" value="KKK71000.1"/>
    <property type="molecule type" value="Genomic_DNA"/>
</dbReference>
<comment type="caution">
    <text evidence="2">The sequence shown here is derived from an EMBL/GenBank/DDBJ whole genome shotgun (WGS) entry which is preliminary data.</text>
</comment>
<keyword evidence="1" id="KW-0812">Transmembrane</keyword>
<keyword evidence="1" id="KW-0472">Membrane</keyword>
<evidence type="ECO:0000313" key="2">
    <source>
        <dbReference type="EMBL" id="KKK71000.1"/>
    </source>
</evidence>
<organism evidence="2">
    <name type="scientific">marine sediment metagenome</name>
    <dbReference type="NCBI Taxonomy" id="412755"/>
    <lineage>
        <taxon>unclassified sequences</taxon>
        <taxon>metagenomes</taxon>
        <taxon>ecological metagenomes</taxon>
    </lineage>
</organism>
<sequence>MIQLIGLIIAVYAMVRLTQVPYEHTAYERSWGGMPFWVRSLHVSFLSTVGVIILALFVYALINIDFNPRF</sequence>
<keyword evidence="1" id="KW-1133">Transmembrane helix</keyword>
<protein>
    <submittedName>
        <fullName evidence="2">Uncharacterized protein</fullName>
    </submittedName>
</protein>
<feature type="transmembrane region" description="Helical" evidence="1">
    <location>
        <begin position="41"/>
        <end position="62"/>
    </location>
</feature>
<accession>A0A0F8YBG4</accession>
<reference evidence="2" key="1">
    <citation type="journal article" date="2015" name="Nature">
        <title>Complex archaea that bridge the gap between prokaryotes and eukaryotes.</title>
        <authorList>
            <person name="Spang A."/>
            <person name="Saw J.H."/>
            <person name="Jorgensen S.L."/>
            <person name="Zaremba-Niedzwiedzka K."/>
            <person name="Martijn J."/>
            <person name="Lind A.E."/>
            <person name="van Eijk R."/>
            <person name="Schleper C."/>
            <person name="Guy L."/>
            <person name="Ettema T.J."/>
        </authorList>
    </citation>
    <scope>NUCLEOTIDE SEQUENCE</scope>
</reference>
<proteinExistence type="predicted"/>
<evidence type="ECO:0000256" key="1">
    <source>
        <dbReference type="SAM" id="Phobius"/>
    </source>
</evidence>
<dbReference type="AlphaFoldDB" id="A0A0F8YBG4"/>
<name>A0A0F8YBG4_9ZZZZ</name>